<accession>A0A7W4UZ55</accession>
<keyword evidence="2" id="KW-0472">Membrane</keyword>
<evidence type="ECO:0000256" key="2">
    <source>
        <dbReference type="SAM" id="Phobius"/>
    </source>
</evidence>
<comment type="caution">
    <text evidence="3">The sequence shown here is derived from an EMBL/GenBank/DDBJ whole genome shotgun (WGS) entry which is preliminary data.</text>
</comment>
<evidence type="ECO:0000256" key="1">
    <source>
        <dbReference type="SAM" id="Coils"/>
    </source>
</evidence>
<gene>
    <name evidence="3" type="ORF">FHX33_003403</name>
</gene>
<keyword evidence="1" id="KW-0175">Coiled coil</keyword>
<feature type="transmembrane region" description="Helical" evidence="2">
    <location>
        <begin position="83"/>
        <end position="107"/>
    </location>
</feature>
<dbReference type="EMBL" id="JACHVP010000004">
    <property type="protein sequence ID" value="MBB2968627.1"/>
    <property type="molecule type" value="Genomic_DNA"/>
</dbReference>
<organism evidence="3 4">
    <name type="scientific">Leifsonia aquatica</name>
    <name type="common">Corynebacterium aquaticum</name>
    <dbReference type="NCBI Taxonomy" id="144185"/>
    <lineage>
        <taxon>Bacteria</taxon>
        <taxon>Bacillati</taxon>
        <taxon>Actinomycetota</taxon>
        <taxon>Actinomycetes</taxon>
        <taxon>Micrococcales</taxon>
        <taxon>Microbacteriaceae</taxon>
        <taxon>Leifsonia</taxon>
    </lineage>
</organism>
<evidence type="ECO:0000313" key="3">
    <source>
        <dbReference type="EMBL" id="MBB2968627.1"/>
    </source>
</evidence>
<keyword evidence="2" id="KW-0812">Transmembrane</keyword>
<reference evidence="3 4" key="1">
    <citation type="submission" date="2020-08" db="EMBL/GenBank/DDBJ databases">
        <title>Sequencing the genomes of 1000 actinobacteria strains.</title>
        <authorList>
            <person name="Klenk H.-P."/>
        </authorList>
    </citation>
    <scope>NUCLEOTIDE SEQUENCE [LARGE SCALE GENOMIC DNA]</scope>
    <source>
        <strain evidence="3 4">DSM 20146</strain>
    </source>
</reference>
<dbReference type="RefSeq" id="WP_021765723.1">
    <property type="nucleotide sequence ID" value="NZ_JACHVP010000004.1"/>
</dbReference>
<dbReference type="Proteomes" id="UP000538196">
    <property type="component" value="Unassembled WGS sequence"/>
</dbReference>
<keyword evidence="4" id="KW-1185">Reference proteome</keyword>
<feature type="coiled-coil region" evidence="1">
    <location>
        <begin position="17"/>
        <end position="44"/>
    </location>
</feature>
<dbReference type="AlphaFoldDB" id="A0A7W4UZ55"/>
<proteinExistence type="predicted"/>
<sequence>MHTHAYDRAHDAAQRLNRRHERDLHWAKERRRQQEREIAEARALLATSRFALVRTAIVVDVVLLVAIGAGLWAAAAASLTEPWSLVVGIAAGVAAAGVLTGAAISLARVRSRRAAARALLRSQEARLAHTQFHIHESVHSYIDSYSDVINTRLATA</sequence>
<name>A0A7W4UZ55_LEIAQ</name>
<keyword evidence="2" id="KW-1133">Transmembrane helix</keyword>
<feature type="transmembrane region" description="Helical" evidence="2">
    <location>
        <begin position="51"/>
        <end position="77"/>
    </location>
</feature>
<protein>
    <submittedName>
        <fullName evidence="3">Uncharacterized protein YhaN</fullName>
    </submittedName>
</protein>
<evidence type="ECO:0000313" key="4">
    <source>
        <dbReference type="Proteomes" id="UP000538196"/>
    </source>
</evidence>